<dbReference type="SUPFAM" id="SSF103481">
    <property type="entry name" value="Multidrug resistance efflux transporter EmrE"/>
    <property type="match status" value="1"/>
</dbReference>
<dbReference type="InterPro" id="IPR000390">
    <property type="entry name" value="Small_drug/metabolite_transptr"/>
</dbReference>
<dbReference type="InterPro" id="IPR037185">
    <property type="entry name" value="EmrE-like"/>
</dbReference>
<feature type="transmembrane region" description="Helical" evidence="8">
    <location>
        <begin position="33"/>
        <end position="51"/>
    </location>
</feature>
<feature type="transmembrane region" description="Helical" evidence="8">
    <location>
        <begin position="88"/>
        <end position="108"/>
    </location>
</feature>
<keyword evidence="5 8" id="KW-1133">Transmembrane helix</keyword>
<name>A0ABS1K1T2_9MICC</name>
<keyword evidence="4 7" id="KW-0812">Transmembrane</keyword>
<dbReference type="EMBL" id="JAERRC010000022">
    <property type="protein sequence ID" value="MBL0705629.1"/>
    <property type="molecule type" value="Genomic_DNA"/>
</dbReference>
<dbReference type="Proteomes" id="UP000639051">
    <property type="component" value="Unassembled WGS sequence"/>
</dbReference>
<evidence type="ECO:0000256" key="8">
    <source>
        <dbReference type="SAM" id="Phobius"/>
    </source>
</evidence>
<comment type="similarity">
    <text evidence="7">Belongs to the drug/metabolite transporter (DMT) superfamily. Small multidrug resistance (SMR) (TC 2.A.7.1) family.</text>
</comment>
<dbReference type="PANTHER" id="PTHR30561">
    <property type="entry name" value="SMR FAMILY PROTON-DEPENDENT DRUG EFFLUX TRANSPORTER SUGE"/>
    <property type="match status" value="1"/>
</dbReference>
<reference evidence="9 10" key="1">
    <citation type="submission" date="2021-01" db="EMBL/GenBank/DDBJ databases">
        <title>Genome public.</title>
        <authorList>
            <person name="Liu C."/>
            <person name="Sun Q."/>
        </authorList>
    </citation>
    <scope>NUCLEOTIDE SEQUENCE [LARGE SCALE GENOMIC DNA]</scope>
    <source>
        <strain evidence="9 10">JC656</strain>
    </source>
</reference>
<evidence type="ECO:0000256" key="2">
    <source>
        <dbReference type="ARBA" id="ARBA00022448"/>
    </source>
</evidence>
<evidence type="ECO:0000256" key="1">
    <source>
        <dbReference type="ARBA" id="ARBA00004651"/>
    </source>
</evidence>
<dbReference type="PANTHER" id="PTHR30561:SF0">
    <property type="entry name" value="GUANIDINIUM EXPORTER"/>
    <property type="match status" value="1"/>
</dbReference>
<sequence>MHWVILIASGALEAVWAAALERSHGLRRPLPTLLFLLALAASMGGLAWSLTEIPVGTGYAVWVGVGVVLTAVYAMARGLEPSRTRRTTAARLLLLLGIAACVAGLKAVA</sequence>
<keyword evidence="10" id="KW-1185">Reference proteome</keyword>
<evidence type="ECO:0000256" key="6">
    <source>
        <dbReference type="ARBA" id="ARBA00023136"/>
    </source>
</evidence>
<keyword evidence="3" id="KW-1003">Cell membrane</keyword>
<proteinExistence type="inferred from homology"/>
<evidence type="ECO:0000256" key="7">
    <source>
        <dbReference type="RuleBase" id="RU003942"/>
    </source>
</evidence>
<accession>A0ABS1K1T2</accession>
<dbReference type="InterPro" id="IPR045324">
    <property type="entry name" value="Small_multidrug_res"/>
</dbReference>
<gene>
    <name evidence="9" type="ORF">JJE72_08930</name>
</gene>
<evidence type="ECO:0000313" key="9">
    <source>
        <dbReference type="EMBL" id="MBL0705629.1"/>
    </source>
</evidence>
<evidence type="ECO:0000256" key="3">
    <source>
        <dbReference type="ARBA" id="ARBA00022475"/>
    </source>
</evidence>
<feature type="transmembrane region" description="Helical" evidence="8">
    <location>
        <begin position="58"/>
        <end position="76"/>
    </location>
</feature>
<comment type="subcellular location">
    <subcellularLocation>
        <location evidence="1 7">Cell membrane</location>
        <topology evidence="1 7">Multi-pass membrane protein</topology>
    </subcellularLocation>
</comment>
<organism evidence="9 10">
    <name type="scientific">Sinomonas cellulolyticus</name>
    <dbReference type="NCBI Taxonomy" id="2801916"/>
    <lineage>
        <taxon>Bacteria</taxon>
        <taxon>Bacillati</taxon>
        <taxon>Actinomycetota</taxon>
        <taxon>Actinomycetes</taxon>
        <taxon>Micrococcales</taxon>
        <taxon>Micrococcaceae</taxon>
        <taxon>Sinomonas</taxon>
    </lineage>
</organism>
<dbReference type="Gene3D" id="1.10.3730.20">
    <property type="match status" value="1"/>
</dbReference>
<evidence type="ECO:0000256" key="5">
    <source>
        <dbReference type="ARBA" id="ARBA00022989"/>
    </source>
</evidence>
<evidence type="ECO:0000256" key="4">
    <source>
        <dbReference type="ARBA" id="ARBA00022692"/>
    </source>
</evidence>
<dbReference type="RefSeq" id="WP_189693940.1">
    <property type="nucleotide sequence ID" value="NZ_BNCM01000007.1"/>
</dbReference>
<protein>
    <submittedName>
        <fullName evidence="9">QacE family quaternary ammonium compound efflux SMR transporter</fullName>
    </submittedName>
</protein>
<keyword evidence="2" id="KW-0813">Transport</keyword>
<dbReference type="Pfam" id="PF00893">
    <property type="entry name" value="Multi_Drug_Res"/>
    <property type="match status" value="1"/>
</dbReference>
<evidence type="ECO:0000313" key="10">
    <source>
        <dbReference type="Proteomes" id="UP000639051"/>
    </source>
</evidence>
<keyword evidence="6 8" id="KW-0472">Membrane</keyword>
<comment type="caution">
    <text evidence="9">The sequence shown here is derived from an EMBL/GenBank/DDBJ whole genome shotgun (WGS) entry which is preliminary data.</text>
</comment>